<protein>
    <recommendedName>
        <fullName evidence="4">Protein FAM227A</fullName>
    </recommendedName>
</protein>
<dbReference type="Pfam" id="PF14922">
    <property type="entry name" value="FWWh"/>
    <property type="match status" value="1"/>
</dbReference>
<proteinExistence type="inferred from homology"/>
<reference evidence="2 3" key="1">
    <citation type="submission" date="2022-05" db="EMBL/GenBank/DDBJ databases">
        <authorList>
            <consortium name="Genoscope - CEA"/>
            <person name="William W."/>
        </authorList>
    </citation>
    <scope>NUCLEOTIDE SEQUENCE [LARGE SCALE GENOMIC DNA]</scope>
</reference>
<keyword evidence="3" id="KW-1185">Reference proteome</keyword>
<evidence type="ECO:0000313" key="2">
    <source>
        <dbReference type="EMBL" id="CAH3013956.1"/>
    </source>
</evidence>
<dbReference type="Proteomes" id="UP001159427">
    <property type="component" value="Unassembled WGS sequence"/>
</dbReference>
<comment type="similarity">
    <text evidence="1">Belongs to the FAM227 family.</text>
</comment>
<dbReference type="InterPro" id="IPR029417">
    <property type="entry name" value="FAM227"/>
</dbReference>
<dbReference type="PANTHER" id="PTHR33560">
    <property type="entry name" value="PROTEIN FAM227B"/>
    <property type="match status" value="1"/>
</dbReference>
<sequence length="619" mass="70353">MFVAEGEKVPDDLLELQESFHRGGTIKDITDQISSLNSNLSSYDSPTQLVVDKYMKEHGLEVEPEEEEFGYGRLMIDYKPPRKSSTKISNKEVEAKEVSKFAGVYSVRSALQPSSENPLMNTSPQQSQLMGWKKASKKKGKSSSMKPMLVELHVYPGYEPDEVTPLPEPFQAKEILSTVLSAQLDLRKKPSFKREFQSFMFAKTSEDILQDLFWWYFLEKYQPNRNIQEMLFNRIAHNYVKMLFTAPVTQYRDKFLKRFPNVMAQAVYCTFCTAFPTSYKQFGDEFKEELVQLIHEWIAGTKPVPRIWDKWNFKGLEPKDMRKDEQIKQDASKGSLVSLPVELSEENLSNQTSLSSVGYKLSQKSLPLIVEEKAKATSLSSLAQGRDIRRKSIAVKKGSHIGNVTNNEESCDTVNRLTVCHANEEKESSASRSPSLNRLQAKVSSFTAFTGVHKANQAEKRRESCPVGRGPEFSRCVFDVYGHSPLVEQFLKMQKLSKDSGTSVLMQRTEIKSLPPLSAPTYREVIRKSLKASQAITSDFKKLHEENTHQRTLFVRKQKQANLDFTRREGELLSRQKDVKKISELIYLELTKDGDEQSSGKVAAAVASAMGYGTENETK</sequence>
<gene>
    <name evidence="2" type="ORF">PEVE_00028724</name>
</gene>
<evidence type="ECO:0000313" key="3">
    <source>
        <dbReference type="Proteomes" id="UP001159427"/>
    </source>
</evidence>
<evidence type="ECO:0000256" key="1">
    <source>
        <dbReference type="ARBA" id="ARBA00008666"/>
    </source>
</evidence>
<comment type="caution">
    <text evidence="2">The sequence shown here is derived from an EMBL/GenBank/DDBJ whole genome shotgun (WGS) entry which is preliminary data.</text>
</comment>
<organism evidence="2 3">
    <name type="scientific">Porites evermanni</name>
    <dbReference type="NCBI Taxonomy" id="104178"/>
    <lineage>
        <taxon>Eukaryota</taxon>
        <taxon>Metazoa</taxon>
        <taxon>Cnidaria</taxon>
        <taxon>Anthozoa</taxon>
        <taxon>Hexacorallia</taxon>
        <taxon>Scleractinia</taxon>
        <taxon>Fungiina</taxon>
        <taxon>Poritidae</taxon>
        <taxon>Porites</taxon>
    </lineage>
</organism>
<dbReference type="PANTHER" id="PTHR33560:SF1">
    <property type="entry name" value="PROTEIN FAM227A"/>
    <property type="match status" value="1"/>
</dbReference>
<dbReference type="EMBL" id="CALNXI010000004">
    <property type="protein sequence ID" value="CAH3013956.1"/>
    <property type="molecule type" value="Genomic_DNA"/>
</dbReference>
<evidence type="ECO:0008006" key="4">
    <source>
        <dbReference type="Google" id="ProtNLM"/>
    </source>
</evidence>
<accession>A0ABN8LAG9</accession>
<name>A0ABN8LAG9_9CNID</name>